<name>A0ACD1IR57_9EURO</name>
<gene>
    <name evidence="1" type="ORF">BO79DRAFT_42031</name>
</gene>
<dbReference type="EMBL" id="KZ824537">
    <property type="protein sequence ID" value="RAK92962.1"/>
    <property type="molecule type" value="Genomic_DNA"/>
</dbReference>
<organism evidence="1 2">
    <name type="scientific">Aspergillus costaricaensis CBS 115574</name>
    <dbReference type="NCBI Taxonomy" id="1448317"/>
    <lineage>
        <taxon>Eukaryota</taxon>
        <taxon>Fungi</taxon>
        <taxon>Dikarya</taxon>
        <taxon>Ascomycota</taxon>
        <taxon>Pezizomycotina</taxon>
        <taxon>Eurotiomycetes</taxon>
        <taxon>Eurotiomycetidae</taxon>
        <taxon>Eurotiales</taxon>
        <taxon>Aspergillaceae</taxon>
        <taxon>Aspergillus</taxon>
        <taxon>Aspergillus subgen. Circumdati</taxon>
    </lineage>
</organism>
<evidence type="ECO:0000313" key="2">
    <source>
        <dbReference type="Proteomes" id="UP000249748"/>
    </source>
</evidence>
<sequence length="89" mass="10287">MAMQNTVLLQQELNQLRAVDQYKKNKKKASKRFLQEGGILDGSTARHITQKKDVEAIQITKSIQHRPPRCSNYNREGHNRLKCPDKVNT</sequence>
<keyword evidence="2" id="KW-1185">Reference proteome</keyword>
<protein>
    <submittedName>
        <fullName evidence="1">Uncharacterized protein</fullName>
    </submittedName>
</protein>
<proteinExistence type="predicted"/>
<accession>A0ACD1IR57</accession>
<evidence type="ECO:0000313" key="1">
    <source>
        <dbReference type="EMBL" id="RAK92962.1"/>
    </source>
</evidence>
<dbReference type="Proteomes" id="UP000249748">
    <property type="component" value="Unassembled WGS sequence"/>
</dbReference>
<reference evidence="1" key="1">
    <citation type="submission" date="2018-02" db="EMBL/GenBank/DDBJ databases">
        <title>The genomes of Aspergillus section Nigri reveals drivers in fungal speciation.</title>
        <authorList>
            <consortium name="DOE Joint Genome Institute"/>
            <person name="Vesth T.C."/>
            <person name="Nybo J."/>
            <person name="Theobald S."/>
            <person name="Brandl J."/>
            <person name="Frisvad J.C."/>
            <person name="Nielsen K.F."/>
            <person name="Lyhne E.K."/>
            <person name="Kogle M.E."/>
            <person name="Kuo A."/>
            <person name="Riley R."/>
            <person name="Clum A."/>
            <person name="Nolan M."/>
            <person name="Lipzen A."/>
            <person name="Salamov A."/>
            <person name="Henrissat B."/>
            <person name="Wiebenga A."/>
            <person name="De vries R.P."/>
            <person name="Grigoriev I.V."/>
            <person name="Mortensen U.H."/>
            <person name="Andersen M.R."/>
            <person name="Baker S.E."/>
        </authorList>
    </citation>
    <scope>NUCLEOTIDE SEQUENCE</scope>
    <source>
        <strain evidence="1">CBS 115574</strain>
    </source>
</reference>